<comment type="cofactor">
    <cofactor evidence="1">
        <name>Mg(2+)</name>
        <dbReference type="ChEBI" id="CHEBI:18420"/>
    </cofactor>
</comment>
<dbReference type="EMBL" id="BBZA01000015">
    <property type="protein sequence ID" value="GAP61776.1"/>
    <property type="molecule type" value="Genomic_DNA"/>
</dbReference>
<keyword evidence="8" id="KW-1185">Reference proteome</keyword>
<dbReference type="PROSITE" id="PS51462">
    <property type="entry name" value="NUDIX"/>
    <property type="match status" value="1"/>
</dbReference>
<dbReference type="Pfam" id="PF14803">
    <property type="entry name" value="Zn_ribbon_Nudix"/>
    <property type="match status" value="1"/>
</dbReference>
<dbReference type="EMBL" id="LGKN01000005">
    <property type="protein sequence ID" value="KPL87900.1"/>
    <property type="molecule type" value="Genomic_DNA"/>
</dbReference>
<dbReference type="PANTHER" id="PTHR43222:SF2">
    <property type="entry name" value="NUDIX HYDROLASE 23, CHLOROPLASTIC"/>
    <property type="match status" value="1"/>
</dbReference>
<dbReference type="PROSITE" id="PS00893">
    <property type="entry name" value="NUDIX_BOX"/>
    <property type="match status" value="1"/>
</dbReference>
<dbReference type="InterPro" id="IPR020084">
    <property type="entry name" value="NUDIX_hydrolase_CS"/>
</dbReference>
<evidence type="ECO:0000256" key="1">
    <source>
        <dbReference type="ARBA" id="ARBA00001946"/>
    </source>
</evidence>
<gene>
    <name evidence="6" type="ORF">ARMA_0199</name>
    <name evidence="7" type="ORF">SE16_10220</name>
</gene>
<dbReference type="Proteomes" id="UP000050502">
    <property type="component" value="Unassembled WGS sequence"/>
</dbReference>
<dbReference type="InterPro" id="IPR000086">
    <property type="entry name" value="NUDIX_hydrolase_dom"/>
</dbReference>
<dbReference type="InterPro" id="IPR015797">
    <property type="entry name" value="NUDIX_hydrolase-like_dom_sf"/>
</dbReference>
<dbReference type="Pfam" id="PF00293">
    <property type="entry name" value="NUDIX"/>
    <property type="match status" value="1"/>
</dbReference>
<dbReference type="GO" id="GO:0016787">
    <property type="term" value="F:hydrolase activity"/>
    <property type="evidence" value="ECO:0007669"/>
    <property type="project" value="UniProtKB-KW"/>
</dbReference>
<dbReference type="CDD" id="cd02883">
    <property type="entry name" value="NUDIX_Hydrolase"/>
    <property type="match status" value="1"/>
</dbReference>
<protein>
    <recommendedName>
        <fullName evidence="5">Nudix hydrolase domain-containing protein</fullName>
    </recommendedName>
</protein>
<sequence>MRTETWVFCPRCGTRLARQTVSGEERPVCPACGFVAFADPKVTAGVLVEANGRVLLGRRGVNPGKGAWYIPSGFVEYGEPPDAAARREVEEETGLRVHITHLLGVWFFDETLGGKAGIAIFYYGVPQDDAPAVPADDVVEVGWFAPEALPAPIAFPIHANVLRMWAQARLTGQPFPPPAGAISQ</sequence>
<dbReference type="InterPro" id="IPR020476">
    <property type="entry name" value="Nudix_hydrolase"/>
</dbReference>
<comment type="caution">
    <text evidence="6">The sequence shown here is derived from an EMBL/GenBank/DDBJ whole genome shotgun (WGS) entry which is preliminary data.</text>
</comment>
<dbReference type="InParanoid" id="A0A0M8K797"/>
<dbReference type="Gene3D" id="2.20.70.10">
    <property type="match status" value="1"/>
</dbReference>
<accession>A0A0M8K797</accession>
<evidence type="ECO:0000256" key="2">
    <source>
        <dbReference type="ARBA" id="ARBA00022801"/>
    </source>
</evidence>
<dbReference type="STRING" id="872965.SE16_10220"/>
<evidence type="ECO:0000313" key="8">
    <source>
        <dbReference type="Proteomes" id="UP000037784"/>
    </source>
</evidence>
<comment type="similarity">
    <text evidence="4">Belongs to the Nudix hydrolase family.</text>
</comment>
<dbReference type="OrthoDB" id="9800077at2"/>
<dbReference type="InterPro" id="IPR029401">
    <property type="entry name" value="Nudix_N"/>
</dbReference>
<dbReference type="Proteomes" id="UP000037784">
    <property type="component" value="Unassembled WGS sequence"/>
</dbReference>
<reference evidence="6 8" key="1">
    <citation type="journal article" date="2015" name="Genome Announc.">
        <title>Draft Genome Sequence of a Heterotrophic Facultative Anaerobic Thermophilic Bacterium, Ardenticatena maritima Strain 110ST.</title>
        <authorList>
            <person name="Kawaichi S."/>
            <person name="Yoshida T."/>
            <person name="Sako Y."/>
            <person name="Nakamura R."/>
        </authorList>
    </citation>
    <scope>NUCLEOTIDE SEQUENCE [LARGE SCALE GENOMIC DNA]</scope>
    <source>
        <strain evidence="6 8">110S</strain>
    </source>
</reference>
<evidence type="ECO:0000256" key="4">
    <source>
        <dbReference type="RuleBase" id="RU003476"/>
    </source>
</evidence>
<evidence type="ECO:0000259" key="5">
    <source>
        <dbReference type="PROSITE" id="PS51462"/>
    </source>
</evidence>
<evidence type="ECO:0000313" key="9">
    <source>
        <dbReference type="Proteomes" id="UP000050502"/>
    </source>
</evidence>
<evidence type="ECO:0000256" key="3">
    <source>
        <dbReference type="ARBA" id="ARBA00022842"/>
    </source>
</evidence>
<proteinExistence type="inferred from homology"/>
<organism evidence="6 8">
    <name type="scientific">Ardenticatena maritima</name>
    <dbReference type="NCBI Taxonomy" id="872965"/>
    <lineage>
        <taxon>Bacteria</taxon>
        <taxon>Bacillati</taxon>
        <taxon>Chloroflexota</taxon>
        <taxon>Ardenticatenia</taxon>
        <taxon>Ardenticatenales</taxon>
        <taxon>Ardenticatenaceae</taxon>
        <taxon>Ardenticatena</taxon>
    </lineage>
</organism>
<name>A0A0M8K797_9CHLR</name>
<feature type="domain" description="Nudix hydrolase" evidence="5">
    <location>
        <begin position="39"/>
        <end position="166"/>
    </location>
</feature>
<dbReference type="RefSeq" id="WP_054491728.1">
    <property type="nucleotide sequence ID" value="NZ_BBZA01000015.1"/>
</dbReference>
<reference evidence="7 9" key="2">
    <citation type="submission" date="2015-07" db="EMBL/GenBank/DDBJ databases">
        <title>Whole genome sequence of Ardenticatena maritima DSM 23922.</title>
        <authorList>
            <person name="Hemp J."/>
            <person name="Ward L.M."/>
            <person name="Pace L.A."/>
            <person name="Fischer W.W."/>
        </authorList>
    </citation>
    <scope>NUCLEOTIDE SEQUENCE [LARGE SCALE GENOMIC DNA]</scope>
    <source>
        <strain evidence="7 9">110S</strain>
    </source>
</reference>
<dbReference type="AlphaFoldDB" id="A0A0M8K797"/>
<keyword evidence="3" id="KW-0460">Magnesium</keyword>
<dbReference type="Gene3D" id="3.90.79.10">
    <property type="entry name" value="Nucleoside Triphosphate Pyrophosphohydrolase"/>
    <property type="match status" value="1"/>
</dbReference>
<evidence type="ECO:0000313" key="7">
    <source>
        <dbReference type="EMBL" id="KPL87900.1"/>
    </source>
</evidence>
<evidence type="ECO:0000313" key="6">
    <source>
        <dbReference type="EMBL" id="GAP61776.1"/>
    </source>
</evidence>
<dbReference type="PRINTS" id="PR00502">
    <property type="entry name" value="NUDIXFAMILY"/>
</dbReference>
<dbReference type="SUPFAM" id="SSF55811">
    <property type="entry name" value="Nudix"/>
    <property type="match status" value="1"/>
</dbReference>
<dbReference type="PANTHER" id="PTHR43222">
    <property type="entry name" value="NUDIX HYDROLASE 23"/>
    <property type="match status" value="1"/>
</dbReference>
<keyword evidence="2 4" id="KW-0378">Hydrolase</keyword>
<reference evidence="8" key="3">
    <citation type="submission" date="2015-08" db="EMBL/GenBank/DDBJ databases">
        <title>Draft Genome Sequence of a Heterotrophic Facultative Anaerobic Bacterium Ardenticatena maritima Strain 110S.</title>
        <authorList>
            <person name="Kawaichi S."/>
            <person name="Yoshida T."/>
            <person name="Sako Y."/>
            <person name="Nakamura R."/>
        </authorList>
    </citation>
    <scope>NUCLEOTIDE SEQUENCE [LARGE SCALE GENOMIC DNA]</scope>
    <source>
        <strain evidence="8">110S</strain>
    </source>
</reference>